<dbReference type="Proteomes" id="UP000194218">
    <property type="component" value="Chromosome"/>
</dbReference>
<evidence type="ECO:0000256" key="1">
    <source>
        <dbReference type="SAM" id="MobiDB-lite"/>
    </source>
</evidence>
<evidence type="ECO:0000313" key="5">
    <source>
        <dbReference type="Proteomes" id="UP000194218"/>
    </source>
</evidence>
<feature type="transmembrane region" description="Helical" evidence="2">
    <location>
        <begin position="61"/>
        <end position="81"/>
    </location>
</feature>
<dbReference type="KEGG" id="smao:CAG99_13185"/>
<evidence type="ECO:0000313" key="4">
    <source>
        <dbReference type="EMBL" id="ARQ69692.1"/>
    </source>
</evidence>
<feature type="transmembrane region" description="Helical" evidence="2">
    <location>
        <begin position="179"/>
        <end position="200"/>
    </location>
</feature>
<dbReference type="Pfam" id="PF13796">
    <property type="entry name" value="Sensor"/>
    <property type="match status" value="1"/>
</dbReference>
<keyword evidence="5" id="KW-1185">Reference proteome</keyword>
<evidence type="ECO:0000256" key="2">
    <source>
        <dbReference type="SAM" id="Phobius"/>
    </source>
</evidence>
<feature type="region of interest" description="Disordered" evidence="1">
    <location>
        <begin position="1"/>
        <end position="25"/>
    </location>
</feature>
<dbReference type="AlphaFoldDB" id="A0A1W7CY52"/>
<dbReference type="InterPro" id="IPR025828">
    <property type="entry name" value="Put_sensor_dom"/>
</dbReference>
<dbReference type="OrthoDB" id="4198152at2"/>
<feature type="compositionally biased region" description="Polar residues" evidence="1">
    <location>
        <begin position="1"/>
        <end position="10"/>
    </location>
</feature>
<dbReference type="RefSeq" id="WP_086159553.1">
    <property type="nucleotide sequence ID" value="NZ_CP021121.1"/>
</dbReference>
<keyword evidence="2" id="KW-0812">Transmembrane</keyword>
<proteinExistence type="predicted"/>
<dbReference type="EMBL" id="CP021121">
    <property type="protein sequence ID" value="ARQ69692.1"/>
    <property type="molecule type" value="Genomic_DNA"/>
</dbReference>
<feature type="transmembrane region" description="Helical" evidence="2">
    <location>
        <begin position="130"/>
        <end position="152"/>
    </location>
</feature>
<reference evidence="4 5" key="1">
    <citation type="submission" date="2017-05" db="EMBL/GenBank/DDBJ databases">
        <title>Complete genome sequence of Streptomyces sp. SCSIO 03032 revealed the diverse biosynthetic pathways for its bioactive secondary metabolites.</title>
        <authorList>
            <person name="Ma L."/>
            <person name="Zhu Y."/>
            <person name="Zhang W."/>
            <person name="Zhang G."/>
            <person name="Tian X."/>
            <person name="Zhang S."/>
            <person name="Zhang C."/>
        </authorList>
    </citation>
    <scope>NUCLEOTIDE SEQUENCE [LARGE SCALE GENOMIC DNA]</scope>
    <source>
        <strain evidence="4 5">SCSIO 03032</strain>
    </source>
</reference>
<name>A0A1W7CY52_9ACTN</name>
<keyword evidence="2" id="KW-0472">Membrane</keyword>
<accession>A0A1W7CY52</accession>
<evidence type="ECO:0000259" key="3">
    <source>
        <dbReference type="Pfam" id="PF13796"/>
    </source>
</evidence>
<gene>
    <name evidence="4" type="ORF">CAG99_13185</name>
</gene>
<feature type="transmembrane region" description="Helical" evidence="2">
    <location>
        <begin position="35"/>
        <end position="55"/>
    </location>
</feature>
<sequence length="217" mass="23371">MNQSLTPTRPHTTDPVRATPATGSRFGRFGRETGYLLSGLPLGVAAFVVAVSGFLLGLGTLIIWVGIPILVGTLTMARFLAGAEREHIRTATGRPIPRPEYRTGGMTHVIRDPQAWRDLVHAVVALPVRVFSFCVTVTWLAGGIGGLTYFAWSWSLPDSDDQELLVDLMWGVESEAVDIAFHTGAGIFLLLTALPVVRALTTAQAGLARLLLADARR</sequence>
<feature type="domain" description="Putative sensor" evidence="3">
    <location>
        <begin position="35"/>
        <end position="212"/>
    </location>
</feature>
<organism evidence="4 5">
    <name type="scientific">Streptomyces marincola</name>
    <dbReference type="NCBI Taxonomy" id="2878388"/>
    <lineage>
        <taxon>Bacteria</taxon>
        <taxon>Bacillati</taxon>
        <taxon>Actinomycetota</taxon>
        <taxon>Actinomycetes</taxon>
        <taxon>Kitasatosporales</taxon>
        <taxon>Streptomycetaceae</taxon>
        <taxon>Streptomyces</taxon>
    </lineage>
</organism>
<keyword evidence="2" id="KW-1133">Transmembrane helix</keyword>
<protein>
    <recommendedName>
        <fullName evidence="3">Putative sensor domain-containing protein</fullName>
    </recommendedName>
</protein>